<evidence type="ECO:0008006" key="5">
    <source>
        <dbReference type="Google" id="ProtNLM"/>
    </source>
</evidence>
<accession>A0AAV3S0B9</accession>
<comment type="caution">
    <text evidence="3">The sequence shown here is derived from an EMBL/GenBank/DDBJ whole genome shotgun (WGS) entry which is preliminary data.</text>
</comment>
<evidence type="ECO:0000256" key="1">
    <source>
        <dbReference type="ARBA" id="ARBA00022737"/>
    </source>
</evidence>
<evidence type="ECO:0000256" key="2">
    <source>
        <dbReference type="PROSITE-ProRule" id="PRU00708"/>
    </source>
</evidence>
<dbReference type="Pfam" id="PF20431">
    <property type="entry name" value="E_motif"/>
    <property type="match status" value="1"/>
</dbReference>
<feature type="repeat" description="PPR" evidence="2">
    <location>
        <begin position="247"/>
        <end position="281"/>
    </location>
</feature>
<dbReference type="InterPro" id="IPR046848">
    <property type="entry name" value="E_motif"/>
</dbReference>
<dbReference type="FunFam" id="1.25.40.10:FF:000073">
    <property type="entry name" value="Pentatricopeptide repeat-containing protein chloroplastic"/>
    <property type="match status" value="2"/>
</dbReference>
<dbReference type="PANTHER" id="PTHR24015">
    <property type="entry name" value="OS07G0578800 PROTEIN-RELATED"/>
    <property type="match status" value="1"/>
</dbReference>
<dbReference type="FunFam" id="1.25.40.10:FF:001093">
    <property type="entry name" value="Pentatricopeptide repeat-containing protein At2g34400"/>
    <property type="match status" value="1"/>
</dbReference>
<sequence>MVHGNVLKNGFGENVFLQTGLINFYSRIGEIGNARLVFDEMSEPDSVAYNAFISGRSFNGLDQEALEVFKEMCVLSLRPNVSTLASVVPLCSRLENHWVGRCLHALAVKVGLLMDDHLVPALISMYSGFGELLIAVGIFGCVLDKNVTLFNAMLSAYAVHQKVFDAFNLFQHMLLDGVRPNMVTFVSIIPSIVSCGIIYNGESLHGTVIKFGYESQASVLTALLSMYSKLGDVESAEYIFRHMPNRNQLSWNSMISVYANNGLWHESLATFREMQLSGLVPDAISVITILLSCSELRALHLGKSTHTFSLKGRINEDTKVSNALMAFYSNCGYLESSFELFNIMVTKDTVTWNTLISGCVNNGEVDRALHIFYQMQKQGVNFDLVTLVSVLPSCGYPGKLADGMAIHAYTVKYGLIYDISLANALISMYFNCGELEAANIAFQEMPIRNVISWNALMTGYRYYDLQEDAMCLFKHMLKGNQKPNYVTLLNILPACCTNFQGMAIHAYSIKTSFEDEAPILTSLMLMYARFDNMKSCLALFYLGEGRNISLWNALITALVYSEDYRAAMHFFNQLLESEMNPDHVTILSLIPACLQLNDLQFSNSVLAYLVKKAFDRDIAILNSLIDMYAKCGNICFSKKLFDILPRKNALSWSAMINGYGLHGDGEAALDFLQKMKLSGFQPDDITYLSILSTCSHGCLAEQAMQVFTSMIHEGILPRMEHYACLIDLVSRTGCLNEAYHFIMSLPHIPPTNILESLLGACLTHGNIEVGEKIGRLLLEMSPENSTAYVILYNIYASSERWSDANTVRCKMEEQQLHKVPGFSMIDRNEYLPKWPS</sequence>
<reference evidence="3 4" key="1">
    <citation type="submission" date="2024-01" db="EMBL/GenBank/DDBJ databases">
        <title>The complete chloroplast genome sequence of Lithospermum erythrorhizon: insights into the phylogenetic relationship among Boraginaceae species and the maternal lineages of purple gromwells.</title>
        <authorList>
            <person name="Okada T."/>
            <person name="Watanabe K."/>
        </authorList>
    </citation>
    <scope>NUCLEOTIDE SEQUENCE [LARGE SCALE GENOMIC DNA]</scope>
</reference>
<dbReference type="PROSITE" id="PS51375">
    <property type="entry name" value="PPR"/>
    <property type="match status" value="8"/>
</dbReference>
<dbReference type="Proteomes" id="UP001454036">
    <property type="component" value="Unassembled WGS sequence"/>
</dbReference>
<name>A0AAV3S0B9_LITER</name>
<keyword evidence="4" id="KW-1185">Reference proteome</keyword>
<feature type="repeat" description="PPR" evidence="2">
    <location>
        <begin position="648"/>
        <end position="682"/>
    </location>
</feature>
<feature type="repeat" description="PPR" evidence="2">
    <location>
        <begin position="683"/>
        <end position="717"/>
    </location>
</feature>
<organism evidence="3 4">
    <name type="scientific">Lithospermum erythrorhizon</name>
    <name type="common">Purple gromwell</name>
    <name type="synonym">Lithospermum officinale var. erythrorhizon</name>
    <dbReference type="NCBI Taxonomy" id="34254"/>
    <lineage>
        <taxon>Eukaryota</taxon>
        <taxon>Viridiplantae</taxon>
        <taxon>Streptophyta</taxon>
        <taxon>Embryophyta</taxon>
        <taxon>Tracheophyta</taxon>
        <taxon>Spermatophyta</taxon>
        <taxon>Magnoliopsida</taxon>
        <taxon>eudicotyledons</taxon>
        <taxon>Gunneridae</taxon>
        <taxon>Pentapetalae</taxon>
        <taxon>asterids</taxon>
        <taxon>lamiids</taxon>
        <taxon>Boraginales</taxon>
        <taxon>Boraginaceae</taxon>
        <taxon>Boraginoideae</taxon>
        <taxon>Lithospermeae</taxon>
        <taxon>Lithospermum</taxon>
    </lineage>
</organism>
<evidence type="ECO:0000313" key="4">
    <source>
        <dbReference type="Proteomes" id="UP001454036"/>
    </source>
</evidence>
<keyword evidence="1" id="KW-0677">Repeat</keyword>
<dbReference type="NCBIfam" id="TIGR00756">
    <property type="entry name" value="PPR"/>
    <property type="match status" value="5"/>
</dbReference>
<feature type="repeat" description="PPR" evidence="2">
    <location>
        <begin position="547"/>
        <end position="581"/>
    </location>
</feature>
<dbReference type="Pfam" id="PF13041">
    <property type="entry name" value="PPR_2"/>
    <property type="match status" value="3"/>
</dbReference>
<feature type="repeat" description="PPR" evidence="2">
    <location>
        <begin position="449"/>
        <end position="483"/>
    </location>
</feature>
<protein>
    <recommendedName>
        <fullName evidence="5">Pentatricopeptide repeat-containing protein</fullName>
    </recommendedName>
</protein>
<dbReference type="InterPro" id="IPR011990">
    <property type="entry name" value="TPR-like_helical_dom_sf"/>
</dbReference>
<dbReference type="PANTHER" id="PTHR24015:SF1780">
    <property type="entry name" value="REPEAT SUPERFAMILY PROTEIN, PUTATIVE-RELATED"/>
    <property type="match status" value="1"/>
</dbReference>
<dbReference type="AlphaFoldDB" id="A0AAV3S0B9"/>
<dbReference type="InterPro" id="IPR002885">
    <property type="entry name" value="PPR_rpt"/>
</dbReference>
<feature type="repeat" description="PPR" evidence="2">
    <location>
        <begin position="348"/>
        <end position="382"/>
    </location>
</feature>
<dbReference type="Gene3D" id="1.25.40.10">
    <property type="entry name" value="Tetratricopeptide repeat domain"/>
    <property type="match status" value="7"/>
</dbReference>
<gene>
    <name evidence="3" type="ORF">LIER_33853</name>
</gene>
<dbReference type="GO" id="GO:0009451">
    <property type="term" value="P:RNA modification"/>
    <property type="evidence" value="ECO:0007669"/>
    <property type="project" value="InterPro"/>
</dbReference>
<dbReference type="Pfam" id="PF01535">
    <property type="entry name" value="PPR"/>
    <property type="match status" value="5"/>
</dbReference>
<proteinExistence type="predicted"/>
<dbReference type="GO" id="GO:0003723">
    <property type="term" value="F:RNA binding"/>
    <property type="evidence" value="ECO:0007669"/>
    <property type="project" value="InterPro"/>
</dbReference>
<dbReference type="InterPro" id="IPR046960">
    <property type="entry name" value="PPR_At4g14850-like_plant"/>
</dbReference>
<feature type="repeat" description="PPR" evidence="2">
    <location>
        <begin position="146"/>
        <end position="180"/>
    </location>
</feature>
<feature type="repeat" description="PPR" evidence="2">
    <location>
        <begin position="45"/>
        <end position="79"/>
    </location>
</feature>
<evidence type="ECO:0000313" key="3">
    <source>
        <dbReference type="EMBL" id="GAA0186565.1"/>
    </source>
</evidence>
<dbReference type="EMBL" id="BAABME010013823">
    <property type="protein sequence ID" value="GAA0186565.1"/>
    <property type="molecule type" value="Genomic_DNA"/>
</dbReference>